<evidence type="ECO:0008006" key="4">
    <source>
        <dbReference type="Google" id="ProtNLM"/>
    </source>
</evidence>
<dbReference type="Gene3D" id="2.40.160.50">
    <property type="entry name" value="membrane protein fhac: a member of the omp85/tpsb transporter family"/>
    <property type="match status" value="1"/>
</dbReference>
<dbReference type="RefSeq" id="WP_183205063.1">
    <property type="nucleotide sequence ID" value="NZ_BAAAER010000003.1"/>
</dbReference>
<feature type="chain" id="PRO_5031116696" description="Bacterial surface antigen (D15) domain-containing protein" evidence="1">
    <location>
        <begin position="33"/>
        <end position="410"/>
    </location>
</feature>
<proteinExistence type="predicted"/>
<evidence type="ECO:0000256" key="1">
    <source>
        <dbReference type="SAM" id="SignalP"/>
    </source>
</evidence>
<protein>
    <recommendedName>
        <fullName evidence="4">Bacterial surface antigen (D15) domain-containing protein</fullName>
    </recommendedName>
</protein>
<dbReference type="Proteomes" id="UP000529946">
    <property type="component" value="Unassembled WGS sequence"/>
</dbReference>
<name>A0A7W6JGU5_9CAUL</name>
<gene>
    <name evidence="2" type="ORF">GGR12_002811</name>
</gene>
<dbReference type="EMBL" id="JACIDM010000003">
    <property type="protein sequence ID" value="MBB4083923.1"/>
    <property type="molecule type" value="Genomic_DNA"/>
</dbReference>
<reference evidence="2 3" key="1">
    <citation type="submission" date="2020-08" db="EMBL/GenBank/DDBJ databases">
        <title>Genomic Encyclopedia of Type Strains, Phase IV (KMG-IV): sequencing the most valuable type-strain genomes for metagenomic binning, comparative biology and taxonomic classification.</title>
        <authorList>
            <person name="Goeker M."/>
        </authorList>
    </citation>
    <scope>NUCLEOTIDE SEQUENCE [LARGE SCALE GENOMIC DNA]</scope>
    <source>
        <strain evidence="2 3">DSM 23960</strain>
    </source>
</reference>
<sequence length="410" mass="44740">MTTTPQIDLALNLAVVGAAAVALVGTSATAAAAEPIPYLAAQDPVVQSPPSSPPEAQAESRIRSWFFDDEDGQFDVSNFLARGGFIPVPIIITEPALGGGGGVAAAFLSTNWQHPRQVTRHVAAVFRTGNGSEGVGYFQSGYAFDGRLNYRFGIGHGEVTLETFPAFAPGGVEYTSEYDYGVIGSALWRLPDERFSVGPLFDFRKLSTRIDAAFLPDDLDRDVGVTLRTGALGAGFHFDSRDNPLTPTKGVNALAEAKFNREAFGSDRDYEQYTADLFVFQPLTPEVRVGWKVNYDGIRGDFPFFYAPAINLRGVQAAQYQGVNVISSEVEATWQLDRRWSVLAFAGYGTAESGERRAYQDSGDIWAGGFGFRYRLARKLGLDVGMDFAMGPEEFIFYLQFGHAWSMNMD</sequence>
<accession>A0A7W6JGU5</accession>
<dbReference type="AlphaFoldDB" id="A0A7W6JGU5"/>
<evidence type="ECO:0000313" key="2">
    <source>
        <dbReference type="EMBL" id="MBB4083923.1"/>
    </source>
</evidence>
<evidence type="ECO:0000313" key="3">
    <source>
        <dbReference type="Proteomes" id="UP000529946"/>
    </source>
</evidence>
<organism evidence="2 3">
    <name type="scientific">Brevundimonas lenta</name>
    <dbReference type="NCBI Taxonomy" id="424796"/>
    <lineage>
        <taxon>Bacteria</taxon>
        <taxon>Pseudomonadati</taxon>
        <taxon>Pseudomonadota</taxon>
        <taxon>Alphaproteobacteria</taxon>
        <taxon>Caulobacterales</taxon>
        <taxon>Caulobacteraceae</taxon>
        <taxon>Brevundimonas</taxon>
    </lineage>
</organism>
<comment type="caution">
    <text evidence="2">The sequence shown here is derived from an EMBL/GenBank/DDBJ whole genome shotgun (WGS) entry which is preliminary data.</text>
</comment>
<keyword evidence="3" id="KW-1185">Reference proteome</keyword>
<keyword evidence="1" id="KW-0732">Signal</keyword>
<feature type="signal peptide" evidence="1">
    <location>
        <begin position="1"/>
        <end position="32"/>
    </location>
</feature>